<evidence type="ECO:0000256" key="4">
    <source>
        <dbReference type="ARBA" id="ARBA00022692"/>
    </source>
</evidence>
<evidence type="ECO:0000313" key="18">
    <source>
        <dbReference type="RefSeq" id="XP_051862801.1"/>
    </source>
</evidence>
<accession>A0A9C6T078</accession>
<feature type="compositionally biased region" description="Low complexity" evidence="14">
    <location>
        <begin position="622"/>
        <end position="631"/>
    </location>
</feature>
<evidence type="ECO:0000256" key="8">
    <source>
        <dbReference type="ARBA" id="ARBA00023004"/>
    </source>
</evidence>
<proteinExistence type="inferred from homology"/>
<keyword evidence="10 15" id="KW-0472">Membrane</keyword>
<feature type="compositionally biased region" description="Polar residues" evidence="14">
    <location>
        <begin position="972"/>
        <end position="990"/>
    </location>
</feature>
<feature type="transmembrane region" description="Helical" evidence="15">
    <location>
        <begin position="124"/>
        <end position="144"/>
    </location>
</feature>
<evidence type="ECO:0000256" key="12">
    <source>
        <dbReference type="PROSITE-ProRule" id="PRU00371"/>
    </source>
</evidence>
<dbReference type="GO" id="GO:0005789">
    <property type="term" value="C:endoplasmic reticulum membrane"/>
    <property type="evidence" value="ECO:0007669"/>
    <property type="project" value="TreeGrafter"/>
</dbReference>
<protein>
    <submittedName>
        <fullName evidence="18">Protein suppressor of variegation 3-7-like</fullName>
    </submittedName>
</protein>
<comment type="domain">
    <text evidence="13">The histidine box domains are involved in binding the catalytic metal ions.</text>
</comment>
<name>A0A9C6T078_DROAB</name>
<evidence type="ECO:0000256" key="7">
    <source>
        <dbReference type="ARBA" id="ARBA00023002"/>
    </source>
</evidence>
<feature type="region of interest" description="Disordered" evidence="14">
    <location>
        <begin position="1628"/>
        <end position="1671"/>
    </location>
</feature>
<keyword evidence="4 13" id="KW-0812">Transmembrane</keyword>
<dbReference type="GO" id="GO:0004768">
    <property type="term" value="F:stearoyl-CoA 9-desaturase activity"/>
    <property type="evidence" value="ECO:0007669"/>
    <property type="project" value="TreeGrafter"/>
</dbReference>
<keyword evidence="11 13" id="KW-0275">Fatty acid biosynthesis</keyword>
<dbReference type="Pfam" id="PF00487">
    <property type="entry name" value="FA_desaturase"/>
    <property type="match status" value="1"/>
</dbReference>
<dbReference type="PANTHER" id="PTHR11351">
    <property type="entry name" value="ACYL-COA DESATURASE"/>
    <property type="match status" value="1"/>
</dbReference>
<dbReference type="Pfam" id="PF02944">
    <property type="entry name" value="BESS"/>
    <property type="match status" value="1"/>
</dbReference>
<feature type="compositionally biased region" description="Low complexity" evidence="14">
    <location>
        <begin position="1567"/>
        <end position="1590"/>
    </location>
</feature>
<feature type="transmembrane region" description="Helical" evidence="15">
    <location>
        <begin position="267"/>
        <end position="289"/>
    </location>
</feature>
<dbReference type="GO" id="GO:0005506">
    <property type="term" value="F:iron ion binding"/>
    <property type="evidence" value="ECO:0007669"/>
    <property type="project" value="TreeGrafter"/>
</dbReference>
<feature type="region of interest" description="Disordered" evidence="14">
    <location>
        <begin position="440"/>
        <end position="509"/>
    </location>
</feature>
<evidence type="ECO:0000256" key="15">
    <source>
        <dbReference type="SAM" id="Phobius"/>
    </source>
</evidence>
<sequence>MGHLTAPERVCNTTPMPSTGDSSPSHVARRAKLSANSSGSESQGRRSEDSSPESMPRPKQQQTLLASHAASKPIMAPPAPRNIPNHLIEYIPKDKIDMEKYTRNFKGDNILGWQFKAPLKWDKVIQISLLHFVALFYLLTYPLARLRAITVIWSLFMGGVAGFGVTAGAHRFWTHRSYKANTLLRSLLMISYSVAGQNTLYDWVRDHRVHHKFSETDADPHNANRGFFFSHVGWLMMLKHPDVLRRGRQIDMTDIVADPVVQFHQKYFILLKVMFCFVLPTIIPVYCWGEEWSQAFMQQCLFRYVCSLNFTWSVNSAAHLWGSRPYDKRIMPSENVYVSIISMGEGWHNYHHVFPWDYKAAELGDYKVNFTTMVIDAFSRLGWAWGMKQPSNELVRRTFEKYGDGTHKSLVGVSKAASENANTQMCGHIHYAEVPDPELEYDAESSSTESAKLDENENESERQKKKKLAKMDTSNRKSLDEFNPNHSNEAGNDKMASPSSTSKRQQKRVEHELKIMEVEGAIDEPIELNDDDIDVDNGPKVGELETMLDAAATNNNNVEMPADALQESILSNTKPEAISDVESINSYSGPMSLLRRIDCNNDDNDNGEETDVDTYGDGDGDGTSSSISYSGNDAERWQSWMRRWPWLLHEESDGDLAFCLYCNVGINVNRHQSYVQQHNLSLYHQERENNYVAFKNSEKQKAANADNEIKYEIGSNEYIVSMKKRRDDEVETLNNFNWERWLKWHSWLERFQSSGTIGLCKCCNIRMNVEFFYLRKRHEVSKGHREAWRQHESNSTRKRKRSPSPVDKSTENEWERNSNSAKKPSEETVVVSLVDSGLETPDPSDWCELLPDTTPQQCRCTLCDCRMAISSFMRHLKTKVHISNLTNQKRNSHLSLDRGVWAKYADKHPWLVADPNDPTLAFCHVCCRRFMYGHSEIKRKNHENSEKHQAAVAAAAAVAAVAVVGELPTGDTVEQSAPEHSSAPSETESMASDEDYVVADDRLSTVKLSPVKNKESGNAPRKPKHVVRHYSWLRYSKDRKVQLCKYCRVRFQNESSKLRHDQSAHHKKLMQKFKERQATRRKEQETQRNQKDNDEEESNSDSAAFAVVEKVAAEAKSTTQVATKPTSKKAALNRVPVSMQGKVMVWKDRFPWLSYKRAEQRSNYGWCKLCEISVFIPSFKFASKHQRSTRHVRLRIERKRRAEQAAVSGTSLATATAAALATGESKHKAAMAELQAKYNWLEADATDENHCHCKICDARLPIKVFYLRQHDGSRKHMEHMERLKTSSQVAAATTETVEPPQEAVMEVDQDSDGALSVKSEGSTVEQLGSKRSRRSTEMRRVLRALRDSVGKRNDERNQIDMAFDIVQRLRTLEREAEALPVLPVRQQRVAQTTVAPPTRDTIDLFLDSISQTMKSLPPDLVAEGKMNIMQVVCNLELRCMQRAKSPASTAEASIAVASAAVPSTAVGSTAVAITTTTQPDVVVMETTQTATSENLNDEPVAYNDAVETIPDSGDSETSSVILDEQFYETPAHLQLQRKNSTDATSHLPELTVTTVVAPRNRKSLDQSPPNSNTPSSSTSATAAATSAASNGRSKEVPVNIRRILPSTVQVASKLEQLDKVRVVPMDKLKNPVSNQNQNNARNSANPASSKPQKQQVNRTPTVATPPCSSSSKIYSEMTNGMNSTTVFRKIHLSNGVGTKIVAYQRPQQTAQEQQQSPPEKQLQHQQQFNKQLQQQANSARFTITTMSNTSLLQTTGQSHIQNQSNVQLQAKAQLRALTAHRPPLRHTPIQKPSQS</sequence>
<evidence type="ECO:0000256" key="1">
    <source>
        <dbReference type="ARBA" id="ARBA00004141"/>
    </source>
</evidence>
<evidence type="ECO:0000256" key="10">
    <source>
        <dbReference type="ARBA" id="ARBA00023136"/>
    </source>
</evidence>
<dbReference type="GO" id="GO:0005634">
    <property type="term" value="C:nucleus"/>
    <property type="evidence" value="ECO:0007669"/>
    <property type="project" value="UniProtKB-SubCell"/>
</dbReference>
<evidence type="ECO:0000256" key="14">
    <source>
        <dbReference type="SAM" id="MobiDB-lite"/>
    </source>
</evidence>
<feature type="compositionally biased region" description="Basic and acidic residues" evidence="14">
    <location>
        <begin position="469"/>
        <end position="480"/>
    </location>
</feature>
<evidence type="ECO:0000256" key="11">
    <source>
        <dbReference type="ARBA" id="ARBA00023160"/>
    </source>
</evidence>
<keyword evidence="17" id="KW-1185">Reference proteome</keyword>
<dbReference type="GeneID" id="117573360"/>
<feature type="region of interest" description="Disordered" evidence="14">
    <location>
        <begin position="1"/>
        <end position="80"/>
    </location>
</feature>
<organism evidence="17 18">
    <name type="scientific">Drosophila albomicans</name>
    <name type="common">Fruit fly</name>
    <dbReference type="NCBI Taxonomy" id="7291"/>
    <lineage>
        <taxon>Eukaryota</taxon>
        <taxon>Metazoa</taxon>
        <taxon>Ecdysozoa</taxon>
        <taxon>Arthropoda</taxon>
        <taxon>Hexapoda</taxon>
        <taxon>Insecta</taxon>
        <taxon>Pterygota</taxon>
        <taxon>Neoptera</taxon>
        <taxon>Endopterygota</taxon>
        <taxon>Diptera</taxon>
        <taxon>Brachycera</taxon>
        <taxon>Muscomorpha</taxon>
        <taxon>Ephydroidea</taxon>
        <taxon>Drosophilidae</taxon>
        <taxon>Drosophila</taxon>
    </lineage>
</organism>
<dbReference type="PRINTS" id="PR00075">
    <property type="entry name" value="FACDDSATRASE"/>
</dbReference>
<dbReference type="OrthoDB" id="10262320at2759"/>
<feature type="region of interest" description="Disordered" evidence="14">
    <location>
        <begin position="784"/>
        <end position="826"/>
    </location>
</feature>
<comment type="similarity">
    <text evidence="2 13">Belongs to the fatty acid desaturase type 1 family.</text>
</comment>
<feature type="region of interest" description="Disordered" evidence="14">
    <location>
        <begin position="969"/>
        <end position="993"/>
    </location>
</feature>
<evidence type="ECO:0000256" key="2">
    <source>
        <dbReference type="ARBA" id="ARBA00009295"/>
    </source>
</evidence>
<evidence type="ECO:0000256" key="13">
    <source>
        <dbReference type="RuleBase" id="RU000581"/>
    </source>
</evidence>
<evidence type="ECO:0000313" key="17">
    <source>
        <dbReference type="Proteomes" id="UP000515160"/>
    </source>
</evidence>
<keyword evidence="5" id="KW-0276">Fatty acid metabolism</keyword>
<keyword evidence="7 13" id="KW-0560">Oxidoreductase</keyword>
<dbReference type="GO" id="GO:0006636">
    <property type="term" value="P:unsaturated fatty acid biosynthetic process"/>
    <property type="evidence" value="ECO:0007669"/>
    <property type="project" value="TreeGrafter"/>
</dbReference>
<feature type="transmembrane region" description="Helical" evidence="15">
    <location>
        <begin position="150"/>
        <end position="170"/>
    </location>
</feature>
<dbReference type="PANTHER" id="PTHR11351:SF21">
    <property type="entry name" value="GH07782P"/>
    <property type="match status" value="1"/>
</dbReference>
<evidence type="ECO:0000256" key="5">
    <source>
        <dbReference type="ARBA" id="ARBA00022832"/>
    </source>
</evidence>
<keyword evidence="6 15" id="KW-1133">Transmembrane helix</keyword>
<feature type="compositionally biased region" description="Basic and acidic residues" evidence="14">
    <location>
        <begin position="1072"/>
        <end position="1092"/>
    </location>
</feature>
<keyword evidence="8" id="KW-0408">Iron</keyword>
<feature type="compositionally biased region" description="Basic and acidic residues" evidence="14">
    <location>
        <begin position="784"/>
        <end position="795"/>
    </location>
</feature>
<dbReference type="InterPro" id="IPR004210">
    <property type="entry name" value="BESS_motif"/>
</dbReference>
<dbReference type="CDD" id="cd03505">
    <property type="entry name" value="Delta9-FADS-like"/>
    <property type="match status" value="1"/>
</dbReference>
<dbReference type="InterPro" id="IPR005804">
    <property type="entry name" value="FA_desaturase_dom"/>
</dbReference>
<reference evidence="18" key="1">
    <citation type="submission" date="2025-08" db="UniProtKB">
        <authorList>
            <consortium name="RefSeq"/>
        </authorList>
    </citation>
    <scope>IDENTIFICATION</scope>
    <source>
        <strain evidence="18">15112-1751.03</strain>
        <tissue evidence="18">Whole Adult</tissue>
    </source>
</reference>
<dbReference type="InterPro" id="IPR015876">
    <property type="entry name" value="Acyl-CoA_DS"/>
</dbReference>
<keyword evidence="9" id="KW-0443">Lipid metabolism</keyword>
<keyword evidence="12" id="KW-0539">Nucleus</keyword>
<dbReference type="PROSITE" id="PS51031">
    <property type="entry name" value="BESS"/>
    <property type="match status" value="1"/>
</dbReference>
<feature type="region of interest" description="Disordered" evidence="14">
    <location>
        <begin position="1537"/>
        <end position="1595"/>
    </location>
</feature>
<feature type="compositionally biased region" description="Polar residues" evidence="14">
    <location>
        <begin position="1650"/>
        <end position="1671"/>
    </location>
</feature>
<evidence type="ECO:0000256" key="3">
    <source>
        <dbReference type="ARBA" id="ARBA00022516"/>
    </source>
</evidence>
<feature type="region of interest" description="Disordered" evidence="14">
    <location>
        <begin position="1312"/>
        <end position="1338"/>
    </location>
</feature>
<feature type="region of interest" description="Disordered" evidence="14">
    <location>
        <begin position="597"/>
        <end position="631"/>
    </location>
</feature>
<feature type="region of interest" description="Disordered" evidence="14">
    <location>
        <begin position="1055"/>
        <end position="1102"/>
    </location>
</feature>
<keyword evidence="3 13" id="KW-0444">Lipid biosynthesis</keyword>
<comment type="cofactor">
    <cofactor evidence="13">
        <name>Fe(2+)</name>
        <dbReference type="ChEBI" id="CHEBI:29033"/>
    </cofactor>
</comment>
<feature type="compositionally biased region" description="Low complexity" evidence="14">
    <location>
        <begin position="1630"/>
        <end position="1649"/>
    </location>
</feature>
<evidence type="ECO:0000259" key="16">
    <source>
        <dbReference type="PROSITE" id="PS51031"/>
    </source>
</evidence>
<feature type="compositionally biased region" description="Basic and acidic residues" evidence="14">
    <location>
        <begin position="451"/>
        <end position="462"/>
    </location>
</feature>
<evidence type="ECO:0000256" key="6">
    <source>
        <dbReference type="ARBA" id="ARBA00022989"/>
    </source>
</evidence>
<dbReference type="GO" id="GO:0003677">
    <property type="term" value="F:DNA binding"/>
    <property type="evidence" value="ECO:0007669"/>
    <property type="project" value="InterPro"/>
</dbReference>
<feature type="compositionally biased region" description="Polar residues" evidence="14">
    <location>
        <begin position="11"/>
        <end position="25"/>
    </location>
</feature>
<evidence type="ECO:0000256" key="9">
    <source>
        <dbReference type="ARBA" id="ARBA00023098"/>
    </source>
</evidence>
<feature type="domain" description="BESS" evidence="16">
    <location>
        <begin position="1399"/>
        <end position="1438"/>
    </location>
</feature>
<feature type="compositionally biased region" description="Acidic residues" evidence="14">
    <location>
        <begin position="600"/>
        <end position="620"/>
    </location>
</feature>
<gene>
    <name evidence="18" type="primary">LOC117573360</name>
</gene>
<dbReference type="RefSeq" id="XP_051862801.1">
    <property type="nucleotide sequence ID" value="XM_052006841.1"/>
</dbReference>
<comment type="subcellular location">
    <subcellularLocation>
        <location evidence="1">Membrane</location>
        <topology evidence="1">Multi-pass membrane protein</topology>
    </subcellularLocation>
    <subcellularLocation>
        <location evidence="12">Nucleus</location>
    </subcellularLocation>
</comment>
<dbReference type="Proteomes" id="UP000515160">
    <property type="component" value="Chromosome 2R"/>
</dbReference>